<dbReference type="PROSITE" id="PS50966">
    <property type="entry name" value="ZF_SWIM"/>
    <property type="match status" value="1"/>
</dbReference>
<organism evidence="3 4">
    <name type="scientific">Thermocoleostomius sinensis A174</name>
    <dbReference type="NCBI Taxonomy" id="2016057"/>
    <lineage>
        <taxon>Bacteria</taxon>
        <taxon>Bacillati</taxon>
        <taxon>Cyanobacteriota</taxon>
        <taxon>Cyanophyceae</taxon>
        <taxon>Oculatellales</taxon>
        <taxon>Oculatellaceae</taxon>
        <taxon>Thermocoleostomius</taxon>
    </lineage>
</organism>
<evidence type="ECO:0000313" key="4">
    <source>
        <dbReference type="Proteomes" id="UP001163152"/>
    </source>
</evidence>
<keyword evidence="1" id="KW-0863">Zinc-finger</keyword>
<gene>
    <name evidence="3" type="ORF">OXH18_02335</name>
</gene>
<keyword evidence="1" id="KW-0479">Metal-binding</keyword>
<dbReference type="InterPro" id="IPR007527">
    <property type="entry name" value="Znf_SWIM"/>
</dbReference>
<feature type="domain" description="SWIM-type" evidence="2">
    <location>
        <begin position="119"/>
        <end position="147"/>
    </location>
</feature>
<sequence>MTSYDIQSNREWWAQRWVDVLESFGWRRRLERARNYARQGNVLQIEFKGAKVSALVQGTAPEPYKVSLSLDPFNEEQWQYVIESMSERAIFSAKLLAGEMPQNIEEVFTANGLSLFPLTKFDIHSRCSCPDPANPCKHIGAVYYLLGDRFSEDPFVLFQLRGRTKEQIITALRQMRSVPQEDTIADDAPETATPTSIDLHKFWHYDSQLEPSLVVITPPPGNETVLDVLGPPFKTETSGGQGAIVAQLVQEHLKSIYAQVSQQAVLAAMATGSQEG</sequence>
<protein>
    <submittedName>
        <fullName evidence="3">SWIM zinc finger family protein</fullName>
    </submittedName>
</protein>
<dbReference type="EMBL" id="CP113797">
    <property type="protein sequence ID" value="WAL60855.1"/>
    <property type="molecule type" value="Genomic_DNA"/>
</dbReference>
<name>A0A9E8ZGM8_9CYAN</name>
<dbReference type="PANTHER" id="PTHR38133">
    <property type="entry name" value="SLR1429 PROTEIN"/>
    <property type="match status" value="1"/>
</dbReference>
<evidence type="ECO:0000259" key="2">
    <source>
        <dbReference type="PROSITE" id="PS50966"/>
    </source>
</evidence>
<keyword evidence="1" id="KW-0862">Zinc</keyword>
<proteinExistence type="predicted"/>
<dbReference type="KEGG" id="tsin:OXH18_02335"/>
<dbReference type="RefSeq" id="WP_268610811.1">
    <property type="nucleotide sequence ID" value="NZ_CP113797.1"/>
</dbReference>
<dbReference type="Proteomes" id="UP001163152">
    <property type="component" value="Chromosome"/>
</dbReference>
<evidence type="ECO:0000256" key="1">
    <source>
        <dbReference type="PROSITE-ProRule" id="PRU00325"/>
    </source>
</evidence>
<keyword evidence="4" id="KW-1185">Reference proteome</keyword>
<dbReference type="Pfam" id="PF04434">
    <property type="entry name" value="SWIM"/>
    <property type="match status" value="1"/>
</dbReference>
<dbReference type="PANTHER" id="PTHR38133:SF1">
    <property type="entry name" value="SLR1429 PROTEIN"/>
    <property type="match status" value="1"/>
</dbReference>
<reference evidence="3" key="1">
    <citation type="submission" date="2022-12" db="EMBL/GenBank/DDBJ databases">
        <title>Polyphasic identification of a Novel Hot-Spring Cyanobacterium Ocullathermofonsia sinensis gen nov. sp. nov. and Genomic Insights on its Adaptations to the Thermal Habitat.</title>
        <authorList>
            <person name="Daroch M."/>
            <person name="Tang J."/>
            <person name="Jiang Y."/>
        </authorList>
    </citation>
    <scope>NUCLEOTIDE SEQUENCE</scope>
    <source>
        <strain evidence="3">PKUAC-SCTA174</strain>
    </source>
</reference>
<dbReference type="GO" id="GO:0008270">
    <property type="term" value="F:zinc ion binding"/>
    <property type="evidence" value="ECO:0007669"/>
    <property type="project" value="UniProtKB-KW"/>
</dbReference>
<dbReference type="AlphaFoldDB" id="A0A9E8ZGM8"/>
<evidence type="ECO:0000313" key="3">
    <source>
        <dbReference type="EMBL" id="WAL60855.1"/>
    </source>
</evidence>
<accession>A0A9E8ZGM8</accession>